<dbReference type="OrthoDB" id="27736at2157"/>
<comment type="similarity">
    <text evidence="2">Belongs to the HAD-like hydrolase superfamily.</text>
</comment>
<sequence length="225" mass="24504">MTATPVDTVLFDLDDTLVTYNRSTAELLDESFGAVGVDPFFSAEAYFSRYEEFLPTTDSMEALREACFAAIADDSGRDPSLGRDVARAFNARRDHGDVRLLPGARDVLDAFADEYRLGIVTNGPPDVQRPKLVGAGLDETFETVVFAGYDTEPKPKPEPFRRALAALDSSADRAAHVGNSLASDVAGAHAAGLRSVWVPAYEESVDVTPHLRLDSLDELTEHPWK</sequence>
<dbReference type="RefSeq" id="WP_103426633.1">
    <property type="nucleotide sequence ID" value="NZ_CP026309.1"/>
</dbReference>
<accession>A0A2I8VM37</accession>
<dbReference type="NCBIfam" id="TIGR01549">
    <property type="entry name" value="HAD-SF-IA-v1"/>
    <property type="match status" value="1"/>
</dbReference>
<dbReference type="EMBL" id="CP026309">
    <property type="protein sequence ID" value="AUV82944.1"/>
    <property type="molecule type" value="Genomic_DNA"/>
</dbReference>
<dbReference type="InterPro" id="IPR023214">
    <property type="entry name" value="HAD_sf"/>
</dbReference>
<evidence type="ECO:0000256" key="3">
    <source>
        <dbReference type="ARBA" id="ARBA00022723"/>
    </source>
</evidence>
<organism evidence="6 7">
    <name type="scientific">Salinigranum rubrum</name>
    <dbReference type="NCBI Taxonomy" id="755307"/>
    <lineage>
        <taxon>Archaea</taxon>
        <taxon>Methanobacteriati</taxon>
        <taxon>Methanobacteriota</taxon>
        <taxon>Stenosarchaea group</taxon>
        <taxon>Halobacteria</taxon>
        <taxon>Halobacteriales</taxon>
        <taxon>Haloferacaceae</taxon>
        <taxon>Salinigranum</taxon>
    </lineage>
</organism>
<dbReference type="SFLD" id="SFLDG01129">
    <property type="entry name" value="C1.5:_HAD__Beta-PGM__Phosphata"/>
    <property type="match status" value="1"/>
</dbReference>
<reference evidence="6 7" key="1">
    <citation type="submission" date="2018-01" db="EMBL/GenBank/DDBJ databases">
        <title>Complete genome sequence of Salinigranum rubrum GX10T, an extremely halophilic archaeon isolated from a marine solar saltern.</title>
        <authorList>
            <person name="Han S."/>
        </authorList>
    </citation>
    <scope>NUCLEOTIDE SEQUENCE [LARGE SCALE GENOMIC DNA]</scope>
    <source>
        <strain evidence="6 7">GX10</strain>
    </source>
</reference>
<evidence type="ECO:0000256" key="2">
    <source>
        <dbReference type="ARBA" id="ARBA00007958"/>
    </source>
</evidence>
<dbReference type="InterPro" id="IPR051400">
    <property type="entry name" value="HAD-like_hydrolase"/>
</dbReference>
<dbReference type="PANTHER" id="PTHR46470">
    <property type="entry name" value="N-ACYLNEURAMINATE-9-PHOSPHATASE"/>
    <property type="match status" value="1"/>
</dbReference>
<dbReference type="PANTHER" id="PTHR46470:SF2">
    <property type="entry name" value="GLYCERALDEHYDE 3-PHOSPHATE PHOSPHATASE"/>
    <property type="match status" value="1"/>
</dbReference>
<keyword evidence="5" id="KW-0460">Magnesium</keyword>
<comment type="cofactor">
    <cofactor evidence="1">
        <name>Mg(2+)</name>
        <dbReference type="ChEBI" id="CHEBI:18420"/>
    </cofactor>
</comment>
<dbReference type="GO" id="GO:0044281">
    <property type="term" value="P:small molecule metabolic process"/>
    <property type="evidence" value="ECO:0007669"/>
    <property type="project" value="UniProtKB-ARBA"/>
</dbReference>
<dbReference type="KEGG" id="srub:C2R22_15910"/>
<evidence type="ECO:0000313" key="7">
    <source>
        <dbReference type="Proteomes" id="UP000236584"/>
    </source>
</evidence>
<keyword evidence="7" id="KW-1185">Reference proteome</keyword>
<evidence type="ECO:0000313" key="6">
    <source>
        <dbReference type="EMBL" id="AUV82944.1"/>
    </source>
</evidence>
<evidence type="ECO:0000256" key="5">
    <source>
        <dbReference type="ARBA" id="ARBA00022842"/>
    </source>
</evidence>
<dbReference type="Gene3D" id="3.40.50.1000">
    <property type="entry name" value="HAD superfamily/HAD-like"/>
    <property type="match status" value="1"/>
</dbReference>
<dbReference type="Proteomes" id="UP000236584">
    <property type="component" value="Chromosome"/>
</dbReference>
<dbReference type="GO" id="GO:0046872">
    <property type="term" value="F:metal ion binding"/>
    <property type="evidence" value="ECO:0007669"/>
    <property type="project" value="UniProtKB-KW"/>
</dbReference>
<evidence type="ECO:0000256" key="4">
    <source>
        <dbReference type="ARBA" id="ARBA00022801"/>
    </source>
</evidence>
<dbReference type="SFLD" id="SFLDS00003">
    <property type="entry name" value="Haloacid_Dehalogenase"/>
    <property type="match status" value="1"/>
</dbReference>
<dbReference type="Pfam" id="PF00702">
    <property type="entry name" value="Hydrolase"/>
    <property type="match status" value="1"/>
</dbReference>
<protein>
    <submittedName>
        <fullName evidence="6">Haloacid dehalogenase</fullName>
    </submittedName>
</protein>
<keyword evidence="3" id="KW-0479">Metal-binding</keyword>
<dbReference type="GO" id="GO:0016791">
    <property type="term" value="F:phosphatase activity"/>
    <property type="evidence" value="ECO:0007669"/>
    <property type="project" value="TreeGrafter"/>
</dbReference>
<name>A0A2I8VM37_9EURY</name>
<dbReference type="AlphaFoldDB" id="A0A2I8VM37"/>
<dbReference type="InterPro" id="IPR036412">
    <property type="entry name" value="HAD-like_sf"/>
</dbReference>
<keyword evidence="4" id="KW-0378">Hydrolase</keyword>
<dbReference type="Gene3D" id="1.20.120.1600">
    <property type="match status" value="1"/>
</dbReference>
<dbReference type="InterPro" id="IPR006439">
    <property type="entry name" value="HAD-SF_hydro_IA"/>
</dbReference>
<gene>
    <name evidence="6" type="ORF">C2R22_15910</name>
</gene>
<dbReference type="SUPFAM" id="SSF56784">
    <property type="entry name" value="HAD-like"/>
    <property type="match status" value="1"/>
</dbReference>
<proteinExistence type="inferred from homology"/>
<evidence type="ECO:0000256" key="1">
    <source>
        <dbReference type="ARBA" id="ARBA00001946"/>
    </source>
</evidence>
<dbReference type="GeneID" id="35593608"/>